<dbReference type="SUPFAM" id="SSF54637">
    <property type="entry name" value="Thioesterase/thiol ester dehydrase-isomerase"/>
    <property type="match status" value="1"/>
</dbReference>
<dbReference type="GO" id="GO:0019171">
    <property type="term" value="F:(3R)-hydroxyacyl-[acyl-carrier-protein] dehydratase activity"/>
    <property type="evidence" value="ECO:0007669"/>
    <property type="project" value="UniProtKB-EC"/>
</dbReference>
<dbReference type="GO" id="GO:0016020">
    <property type="term" value="C:membrane"/>
    <property type="evidence" value="ECO:0007669"/>
    <property type="project" value="GOC"/>
</dbReference>
<evidence type="ECO:0000256" key="7">
    <source>
        <dbReference type="ARBA" id="ARBA00023239"/>
    </source>
</evidence>
<reference evidence="10" key="1">
    <citation type="submission" date="2017-04" db="EMBL/GenBank/DDBJ databases">
        <title>Function of individual gut microbiota members based on whole genome sequencing of pure cultures obtained from chicken caecum.</title>
        <authorList>
            <person name="Medvecky M."/>
            <person name="Cejkova D."/>
            <person name="Polansky O."/>
            <person name="Karasova D."/>
            <person name="Kubasova T."/>
            <person name="Cizek A."/>
            <person name="Rychlik I."/>
        </authorList>
    </citation>
    <scope>NUCLEOTIDE SEQUENCE [LARGE SCALE GENOMIC DNA]</scope>
    <source>
        <strain evidence="10">An273</strain>
    </source>
</reference>
<keyword evidence="7" id="KW-0456">Lyase</keyword>
<comment type="subcellular location">
    <subcellularLocation>
        <location evidence="1">Cytoplasm</location>
    </subcellularLocation>
</comment>
<keyword evidence="6" id="KW-0443">Lipid metabolism</keyword>
<dbReference type="CDD" id="cd01288">
    <property type="entry name" value="FabZ"/>
    <property type="match status" value="1"/>
</dbReference>
<evidence type="ECO:0000256" key="8">
    <source>
        <dbReference type="ARBA" id="ARBA00025049"/>
    </source>
</evidence>
<keyword evidence="10" id="KW-1185">Reference proteome</keyword>
<accession>A0A1Y4DAI2</accession>
<evidence type="ECO:0000256" key="4">
    <source>
        <dbReference type="ARBA" id="ARBA00022516"/>
    </source>
</evidence>
<evidence type="ECO:0000256" key="6">
    <source>
        <dbReference type="ARBA" id="ARBA00023098"/>
    </source>
</evidence>
<proteinExistence type="predicted"/>
<evidence type="ECO:0000256" key="2">
    <source>
        <dbReference type="ARBA" id="ARBA00013167"/>
    </source>
</evidence>
<dbReference type="Gene3D" id="3.10.129.10">
    <property type="entry name" value="Hotdog Thioesterase"/>
    <property type="match status" value="1"/>
</dbReference>
<dbReference type="InterPro" id="IPR013114">
    <property type="entry name" value="FabA_FabZ"/>
</dbReference>
<dbReference type="InterPro" id="IPR029069">
    <property type="entry name" value="HotDog_dom_sf"/>
</dbReference>
<keyword evidence="3" id="KW-0963">Cytoplasm</keyword>
<comment type="caution">
    <text evidence="9">The sequence shown here is derived from an EMBL/GenBank/DDBJ whole genome shotgun (WGS) entry which is preliminary data.</text>
</comment>
<sequence>MSAKSASLKDFLTMTPVKIYDQEHIKSNIPHREPFLLVDEVWELDPDKKYLGIRHVRPDEYYFQGHFPGRPVMPGVLVVESMSQAFGGAIMSRTVGENKGIPLFLSIDEAKFRGMVQPGDTLQMPIEVLRLGKIAKIYAEAYVNGKLCAQATLNFILGETSHV</sequence>
<comment type="function">
    <text evidence="8">Involved in unsaturated fatty acids biosynthesis. Catalyzes the dehydration of short chain beta-hydroxyacyl-ACPs and long chain saturated and unsaturated beta-hydroxyacyl-ACPs.</text>
</comment>
<name>A0A1Y4DAI2_9BACT</name>
<dbReference type="AlphaFoldDB" id="A0A1Y4DAI2"/>
<evidence type="ECO:0000313" key="9">
    <source>
        <dbReference type="EMBL" id="OUO56234.1"/>
    </source>
</evidence>
<evidence type="ECO:0000256" key="5">
    <source>
        <dbReference type="ARBA" id="ARBA00022556"/>
    </source>
</evidence>
<dbReference type="RefSeq" id="WP_204201215.1">
    <property type="nucleotide sequence ID" value="NZ_NFJD01000004.1"/>
</dbReference>
<keyword evidence="4" id="KW-0444">Lipid biosynthesis</keyword>
<dbReference type="GO" id="GO:0005737">
    <property type="term" value="C:cytoplasm"/>
    <property type="evidence" value="ECO:0007669"/>
    <property type="project" value="UniProtKB-SubCell"/>
</dbReference>
<evidence type="ECO:0000256" key="1">
    <source>
        <dbReference type="ARBA" id="ARBA00004496"/>
    </source>
</evidence>
<gene>
    <name evidence="9" type="ORF">B5F75_06345</name>
</gene>
<dbReference type="EMBL" id="NFJD01000004">
    <property type="protein sequence ID" value="OUO56234.1"/>
    <property type="molecule type" value="Genomic_DNA"/>
</dbReference>
<dbReference type="Pfam" id="PF07977">
    <property type="entry name" value="FabA"/>
    <property type="match status" value="1"/>
</dbReference>
<dbReference type="GO" id="GO:0009245">
    <property type="term" value="P:lipid A biosynthetic process"/>
    <property type="evidence" value="ECO:0007669"/>
    <property type="project" value="UniProtKB-KW"/>
</dbReference>
<dbReference type="PANTHER" id="PTHR30272:SF1">
    <property type="entry name" value="3-HYDROXYACYL-[ACYL-CARRIER-PROTEIN] DEHYDRATASE"/>
    <property type="match status" value="1"/>
</dbReference>
<dbReference type="PANTHER" id="PTHR30272">
    <property type="entry name" value="3-HYDROXYACYL-[ACYL-CARRIER-PROTEIN] DEHYDRATASE"/>
    <property type="match status" value="1"/>
</dbReference>
<dbReference type="EC" id="4.2.1.59" evidence="2"/>
<keyword evidence="5" id="KW-0441">Lipid A biosynthesis</keyword>
<protein>
    <recommendedName>
        <fullName evidence="2">3-hydroxyacyl-[acyl-carrier-protein] dehydratase</fullName>
        <ecNumber evidence="2">4.2.1.59</ecNumber>
    </recommendedName>
</protein>
<organism evidence="9 10">
    <name type="scientific">Candidatus Avelusimicrobium gallicola</name>
    <dbReference type="NCBI Taxonomy" id="2562704"/>
    <lineage>
        <taxon>Bacteria</taxon>
        <taxon>Pseudomonadati</taxon>
        <taxon>Elusimicrobiota</taxon>
        <taxon>Elusimicrobia</taxon>
        <taxon>Elusimicrobiales</taxon>
        <taxon>Elusimicrobiaceae</taxon>
        <taxon>Candidatus Avelusimicrobium</taxon>
    </lineage>
</organism>
<evidence type="ECO:0000256" key="3">
    <source>
        <dbReference type="ARBA" id="ARBA00022490"/>
    </source>
</evidence>
<dbReference type="Proteomes" id="UP000196368">
    <property type="component" value="Unassembled WGS sequence"/>
</dbReference>
<dbReference type="FunFam" id="3.10.129.10:FF:000001">
    <property type="entry name" value="3-hydroxyacyl-[acyl-carrier-protein] dehydratase FabZ"/>
    <property type="match status" value="1"/>
</dbReference>
<dbReference type="NCBIfam" id="NF000582">
    <property type="entry name" value="PRK00006.1"/>
    <property type="match status" value="1"/>
</dbReference>
<evidence type="ECO:0000313" key="10">
    <source>
        <dbReference type="Proteomes" id="UP000196368"/>
    </source>
</evidence>